<accession>A0A5B7DX60</accession>
<feature type="compositionally biased region" description="Polar residues" evidence="1">
    <location>
        <begin position="12"/>
        <end position="25"/>
    </location>
</feature>
<organism evidence="2 3">
    <name type="scientific">Portunus trituberculatus</name>
    <name type="common">Swimming crab</name>
    <name type="synonym">Neptunus trituberculatus</name>
    <dbReference type="NCBI Taxonomy" id="210409"/>
    <lineage>
        <taxon>Eukaryota</taxon>
        <taxon>Metazoa</taxon>
        <taxon>Ecdysozoa</taxon>
        <taxon>Arthropoda</taxon>
        <taxon>Crustacea</taxon>
        <taxon>Multicrustacea</taxon>
        <taxon>Malacostraca</taxon>
        <taxon>Eumalacostraca</taxon>
        <taxon>Eucarida</taxon>
        <taxon>Decapoda</taxon>
        <taxon>Pleocyemata</taxon>
        <taxon>Brachyura</taxon>
        <taxon>Eubrachyura</taxon>
        <taxon>Portunoidea</taxon>
        <taxon>Portunidae</taxon>
        <taxon>Portuninae</taxon>
        <taxon>Portunus</taxon>
    </lineage>
</organism>
<keyword evidence="3" id="KW-1185">Reference proteome</keyword>
<dbReference type="Proteomes" id="UP000324222">
    <property type="component" value="Unassembled WGS sequence"/>
</dbReference>
<proteinExistence type="predicted"/>
<evidence type="ECO:0000313" key="3">
    <source>
        <dbReference type="Proteomes" id="UP000324222"/>
    </source>
</evidence>
<name>A0A5B7DX60_PORTR</name>
<evidence type="ECO:0000313" key="2">
    <source>
        <dbReference type="EMBL" id="MPC25384.1"/>
    </source>
</evidence>
<protein>
    <submittedName>
        <fullName evidence="2">Uncharacterized protein</fullName>
    </submittedName>
</protein>
<reference evidence="2 3" key="1">
    <citation type="submission" date="2019-05" db="EMBL/GenBank/DDBJ databases">
        <title>Another draft genome of Portunus trituberculatus and its Hox gene families provides insights of decapod evolution.</title>
        <authorList>
            <person name="Jeong J.-H."/>
            <person name="Song I."/>
            <person name="Kim S."/>
            <person name="Choi T."/>
            <person name="Kim D."/>
            <person name="Ryu S."/>
            <person name="Kim W."/>
        </authorList>
    </citation>
    <scope>NUCLEOTIDE SEQUENCE [LARGE SCALE GENOMIC DNA]</scope>
    <source>
        <tissue evidence="2">Muscle</tissue>
    </source>
</reference>
<sequence length="77" mass="8486">MLGGKVMAVSPLDSTGQDMPSSRQPQSIKKRAFFHSNSHLHASTALSVSLNGEENKPLRLRLSMNIQTVHCHVKSME</sequence>
<dbReference type="EMBL" id="VSRR010001454">
    <property type="protein sequence ID" value="MPC25384.1"/>
    <property type="molecule type" value="Genomic_DNA"/>
</dbReference>
<gene>
    <name evidence="2" type="ORF">E2C01_018493</name>
</gene>
<dbReference type="AlphaFoldDB" id="A0A5B7DX60"/>
<feature type="region of interest" description="Disordered" evidence="1">
    <location>
        <begin position="1"/>
        <end position="25"/>
    </location>
</feature>
<comment type="caution">
    <text evidence="2">The sequence shown here is derived from an EMBL/GenBank/DDBJ whole genome shotgun (WGS) entry which is preliminary data.</text>
</comment>
<evidence type="ECO:0000256" key="1">
    <source>
        <dbReference type="SAM" id="MobiDB-lite"/>
    </source>
</evidence>